<protein>
    <submittedName>
        <fullName evidence="1">Pentapeptide repeat-containing protein</fullName>
    </submittedName>
</protein>
<organism evidence="1 2">
    <name type="scientific">Pelomonas nitida</name>
    <dbReference type="NCBI Taxonomy" id="3299027"/>
    <lineage>
        <taxon>Bacteria</taxon>
        <taxon>Pseudomonadati</taxon>
        <taxon>Pseudomonadota</taxon>
        <taxon>Betaproteobacteria</taxon>
        <taxon>Burkholderiales</taxon>
        <taxon>Sphaerotilaceae</taxon>
        <taxon>Roseateles</taxon>
    </lineage>
</organism>
<dbReference type="SUPFAM" id="SSF141571">
    <property type="entry name" value="Pentapeptide repeat-like"/>
    <property type="match status" value="1"/>
</dbReference>
<dbReference type="EMBL" id="JBIGIA010000005">
    <property type="protein sequence ID" value="MFG6456795.1"/>
    <property type="molecule type" value="Genomic_DNA"/>
</dbReference>
<evidence type="ECO:0000313" key="1">
    <source>
        <dbReference type="EMBL" id="MFG6456795.1"/>
    </source>
</evidence>
<gene>
    <name evidence="1" type="ORF">ACG00X_08110</name>
</gene>
<sequence>MTNPLMSRWGDEEIYRFILSNVVLSKVEPDGMSWREWFDSTAPRTPHYKTGEAILDCRFVNIDGYRFPEQWLNYVLDNGSARACLFFRTGLQEASAVQVDFSRSRFVMAQMSPFFAAGANFSFCTFLDSFATGHGSRDPDTGVWSYSHALSDFSKCNLSQVVARSTYFDRCDFRGANFSGAIFNDCHFNFSDLRDVNLEGSEFTNCNFDRASLTDNILNRRVVEFFGQNKNLDQIRWEPAGLSEGT</sequence>
<dbReference type="InterPro" id="IPR051082">
    <property type="entry name" value="Pentapeptide-BTB/POZ_domain"/>
</dbReference>
<reference evidence="1 2" key="1">
    <citation type="submission" date="2024-09" db="EMBL/GenBank/DDBJ databases">
        <title>Novel species of the genus Pelomonas and Roseateles isolated from streams.</title>
        <authorList>
            <person name="Lu H."/>
        </authorList>
    </citation>
    <scope>NUCLEOTIDE SEQUENCE [LARGE SCALE GENOMIC DNA]</scope>
    <source>
        <strain evidence="1 2">BYS96W</strain>
    </source>
</reference>
<dbReference type="PANTHER" id="PTHR14136">
    <property type="entry name" value="BTB_POZ DOMAIN-CONTAINING PROTEIN KCTD9"/>
    <property type="match status" value="1"/>
</dbReference>
<accession>A0ABW7G4G0</accession>
<dbReference type="Gene3D" id="2.160.20.80">
    <property type="entry name" value="E3 ubiquitin-protein ligase SopA"/>
    <property type="match status" value="1"/>
</dbReference>
<dbReference type="PANTHER" id="PTHR14136:SF17">
    <property type="entry name" value="BTB_POZ DOMAIN-CONTAINING PROTEIN KCTD9"/>
    <property type="match status" value="1"/>
</dbReference>
<dbReference type="Proteomes" id="UP001606305">
    <property type="component" value="Unassembled WGS sequence"/>
</dbReference>
<name>A0ABW7G4G0_9BURK</name>
<proteinExistence type="predicted"/>
<dbReference type="RefSeq" id="WP_394487571.1">
    <property type="nucleotide sequence ID" value="NZ_JBIGIA010000005.1"/>
</dbReference>
<keyword evidence="2" id="KW-1185">Reference proteome</keyword>
<dbReference type="InterPro" id="IPR001646">
    <property type="entry name" value="5peptide_repeat"/>
</dbReference>
<dbReference type="Pfam" id="PF00805">
    <property type="entry name" value="Pentapeptide"/>
    <property type="match status" value="2"/>
</dbReference>
<evidence type="ECO:0000313" key="2">
    <source>
        <dbReference type="Proteomes" id="UP001606305"/>
    </source>
</evidence>
<comment type="caution">
    <text evidence="1">The sequence shown here is derived from an EMBL/GenBank/DDBJ whole genome shotgun (WGS) entry which is preliminary data.</text>
</comment>